<reference evidence="8" key="1">
    <citation type="journal article" date="2015" name="Sci. Rep.">
        <title>Updating algal evolutionary relationships through plastid genome sequencing: did alveolate plastids emerge through endosymbiosis of an ochrophyte?</title>
        <authorList>
            <person name="Sevcikova T."/>
            <person name="Horak A."/>
            <person name="Klimes V."/>
            <person name="Zbrankova V."/>
            <person name="Demir-Hilton E."/>
            <person name="Sudek S."/>
            <person name="Jenkins J."/>
            <person name="Schmutz J."/>
            <person name="Pribyl P."/>
            <person name="Fousek J."/>
            <person name="Vlcek C."/>
            <person name="Lang B.F."/>
            <person name="Obornik M."/>
            <person name="Worden A.Z."/>
            <person name="Elias M."/>
        </authorList>
    </citation>
    <scope>NUCLEOTIDE SEQUENCE</scope>
</reference>
<keyword evidence="5 8" id="KW-0689">Ribosomal protein</keyword>
<dbReference type="InterPro" id="IPR000266">
    <property type="entry name" value="Ribosomal_uS17"/>
</dbReference>
<geneLocation type="plastid" evidence="8"/>
<dbReference type="GO" id="GO:0005739">
    <property type="term" value="C:mitochondrion"/>
    <property type="evidence" value="ECO:0007669"/>
    <property type="project" value="TreeGrafter"/>
</dbReference>
<comment type="similarity">
    <text evidence="2">Belongs to the universal ribosomal protein uS17 family.</text>
</comment>
<comment type="function">
    <text evidence="1">One of the primary rRNA binding proteins, it binds specifically to the 5'-end of 16S ribosomal RNA.</text>
</comment>
<dbReference type="GeneID" id="24121270"/>
<dbReference type="RefSeq" id="YP_009131355.1">
    <property type="nucleotide sequence ID" value="NC_026851.1"/>
</dbReference>
<dbReference type="GO" id="GO:0003735">
    <property type="term" value="F:structural constituent of ribosome"/>
    <property type="evidence" value="ECO:0007669"/>
    <property type="project" value="InterPro"/>
</dbReference>
<dbReference type="PANTHER" id="PTHR10744">
    <property type="entry name" value="40S RIBOSOMAL PROTEIN S11 FAMILY MEMBER"/>
    <property type="match status" value="1"/>
</dbReference>
<dbReference type="EMBL" id="KJ624065">
    <property type="protein sequence ID" value="AIB04109.1"/>
    <property type="molecule type" value="Genomic_DNA"/>
</dbReference>
<evidence type="ECO:0000313" key="8">
    <source>
        <dbReference type="EMBL" id="AIB04109.1"/>
    </source>
</evidence>
<evidence type="ECO:0000256" key="5">
    <source>
        <dbReference type="ARBA" id="ARBA00022980"/>
    </source>
</evidence>
<dbReference type="PRINTS" id="PR00973">
    <property type="entry name" value="RIBOSOMALS17"/>
</dbReference>
<evidence type="ECO:0000256" key="1">
    <source>
        <dbReference type="ARBA" id="ARBA00002932"/>
    </source>
</evidence>
<keyword evidence="8" id="KW-0934">Plastid</keyword>
<dbReference type="GO" id="GO:0019843">
    <property type="term" value="F:rRNA binding"/>
    <property type="evidence" value="ECO:0007669"/>
    <property type="project" value="UniProtKB-KW"/>
</dbReference>
<evidence type="ECO:0000256" key="2">
    <source>
        <dbReference type="ARBA" id="ARBA00010254"/>
    </source>
</evidence>
<dbReference type="GO" id="GO:1990904">
    <property type="term" value="C:ribonucleoprotein complex"/>
    <property type="evidence" value="ECO:0007669"/>
    <property type="project" value="UniProtKB-KW"/>
</dbReference>
<evidence type="ECO:0000256" key="4">
    <source>
        <dbReference type="ARBA" id="ARBA00022884"/>
    </source>
</evidence>
<dbReference type="NCBIfam" id="TIGR03635">
    <property type="entry name" value="uS17_bact"/>
    <property type="match status" value="1"/>
</dbReference>
<organism evidence="8">
    <name type="scientific">Trachydiscus minutus</name>
    <dbReference type="NCBI Taxonomy" id="1032745"/>
    <lineage>
        <taxon>Eukaryota</taxon>
        <taxon>Sar</taxon>
        <taxon>Stramenopiles</taxon>
        <taxon>Ochrophyta</taxon>
        <taxon>Eustigmatophyceae</taxon>
        <taxon>Goniochloridales</taxon>
        <taxon>Goniochloridaceae</taxon>
        <taxon>Trachydiscus</taxon>
    </lineage>
</organism>
<dbReference type="HAMAP" id="MF_01345_B">
    <property type="entry name" value="Ribosomal_uS17_B"/>
    <property type="match status" value="1"/>
</dbReference>
<dbReference type="Pfam" id="PF00366">
    <property type="entry name" value="Ribosomal_S17"/>
    <property type="match status" value="1"/>
</dbReference>
<dbReference type="NCBIfam" id="NF004123">
    <property type="entry name" value="PRK05610.1"/>
    <property type="match status" value="1"/>
</dbReference>
<evidence type="ECO:0000256" key="3">
    <source>
        <dbReference type="ARBA" id="ARBA00022730"/>
    </source>
</evidence>
<sequence length="82" mass="9537">MALKEKVGVVVSTKMQKTIVVLVENKFRHPRYAKTVVRTKRYLAHDETSQAKLGDKVILLQSRPMSRHKHWVLKQVLQKTNS</sequence>
<dbReference type="Gene3D" id="2.40.50.140">
    <property type="entry name" value="Nucleic acid-binding proteins"/>
    <property type="match status" value="1"/>
</dbReference>
<dbReference type="SUPFAM" id="SSF50249">
    <property type="entry name" value="Nucleic acid-binding proteins"/>
    <property type="match status" value="1"/>
</dbReference>
<dbReference type="CDD" id="cd00364">
    <property type="entry name" value="Ribosomal_uS17"/>
    <property type="match status" value="1"/>
</dbReference>
<dbReference type="PANTHER" id="PTHR10744:SF1">
    <property type="entry name" value="SMALL RIBOSOMAL SUBUNIT PROTEIN US17M"/>
    <property type="match status" value="1"/>
</dbReference>
<name>A0A0D3M5J0_9STRA</name>
<dbReference type="InterPro" id="IPR019984">
    <property type="entry name" value="Ribosomal_uS17_bact/chlr"/>
</dbReference>
<dbReference type="GO" id="GO:0005840">
    <property type="term" value="C:ribosome"/>
    <property type="evidence" value="ECO:0007669"/>
    <property type="project" value="UniProtKB-KW"/>
</dbReference>
<dbReference type="AlphaFoldDB" id="A0A0D3M5J0"/>
<keyword evidence="6" id="KW-0687">Ribonucleoprotein</keyword>
<gene>
    <name evidence="8" type="primary">rps17</name>
</gene>
<evidence type="ECO:0000256" key="6">
    <source>
        <dbReference type="ARBA" id="ARBA00023274"/>
    </source>
</evidence>
<keyword evidence="3" id="KW-0699">rRNA-binding</keyword>
<evidence type="ECO:0000256" key="7">
    <source>
        <dbReference type="ARBA" id="ARBA00035251"/>
    </source>
</evidence>
<proteinExistence type="inferred from homology"/>
<accession>A0A0D3M5J0</accession>
<dbReference type="InterPro" id="IPR012340">
    <property type="entry name" value="NA-bd_OB-fold"/>
</dbReference>
<keyword evidence="4" id="KW-0694">RNA-binding</keyword>
<dbReference type="GO" id="GO:0006412">
    <property type="term" value="P:translation"/>
    <property type="evidence" value="ECO:0007669"/>
    <property type="project" value="InterPro"/>
</dbReference>
<protein>
    <recommendedName>
        <fullName evidence="7">Small ribosomal subunit protein uS17c</fullName>
    </recommendedName>
</protein>